<name>A0A318HAD0_9MYCO</name>
<dbReference type="AlphaFoldDB" id="A0A318HAD0"/>
<dbReference type="OrthoDB" id="4744404at2"/>
<reference evidence="2" key="1">
    <citation type="submission" date="2018-05" db="EMBL/GenBank/DDBJ databases">
        <authorList>
            <person name="Deangelis K."/>
            <person name="Huntemann M."/>
            <person name="Clum A."/>
            <person name="Pillay M."/>
            <person name="Palaniappan K."/>
            <person name="Varghese N."/>
            <person name="Mikhailova N."/>
            <person name="Stamatis D."/>
            <person name="Reddy T."/>
            <person name="Daum C."/>
            <person name="Shapiro N."/>
            <person name="Ivanova N."/>
            <person name="Kyrpides N."/>
            <person name="Woyke T."/>
        </authorList>
    </citation>
    <scope>NUCLEOTIDE SEQUENCE [LARGE SCALE GENOMIC DNA]</scope>
    <source>
        <strain evidence="2">GAS496</strain>
    </source>
</reference>
<sequence>MSKGNNMNATRTLRRGIVGLTTAVLVSGGLGLAGLGLAGTAQARPTWCPGDNKPAEPPWPDFQWNSCYEYSGAGGNYGWIDLGTGVFHPMPLDIPATPPPPNPPECIGLFPLPGVDPSHCVI</sequence>
<accession>A0A318HAD0</accession>
<organism evidence="1 2">
    <name type="scientific">Mycolicibacterium moriokaense</name>
    <dbReference type="NCBI Taxonomy" id="39691"/>
    <lineage>
        <taxon>Bacteria</taxon>
        <taxon>Bacillati</taxon>
        <taxon>Actinomycetota</taxon>
        <taxon>Actinomycetes</taxon>
        <taxon>Mycobacteriales</taxon>
        <taxon>Mycobacteriaceae</taxon>
        <taxon>Mycolicibacterium</taxon>
    </lineage>
</organism>
<keyword evidence="2" id="KW-1185">Reference proteome</keyword>
<evidence type="ECO:0000313" key="1">
    <source>
        <dbReference type="EMBL" id="PXX04297.1"/>
    </source>
</evidence>
<proteinExistence type="predicted"/>
<dbReference type="EMBL" id="QJJU01000020">
    <property type="protein sequence ID" value="PXX04297.1"/>
    <property type="molecule type" value="Genomic_DNA"/>
</dbReference>
<dbReference type="RefSeq" id="WP_146221059.1">
    <property type="nucleotide sequence ID" value="NZ_QJJU01000020.1"/>
</dbReference>
<comment type="caution">
    <text evidence="1">The sequence shown here is derived from an EMBL/GenBank/DDBJ whole genome shotgun (WGS) entry which is preliminary data.</text>
</comment>
<dbReference type="PROSITE" id="PS51318">
    <property type="entry name" value="TAT"/>
    <property type="match status" value="1"/>
</dbReference>
<dbReference type="InterPro" id="IPR006311">
    <property type="entry name" value="TAT_signal"/>
</dbReference>
<dbReference type="Proteomes" id="UP000247781">
    <property type="component" value="Unassembled WGS sequence"/>
</dbReference>
<gene>
    <name evidence="1" type="ORF">C8E89_12036</name>
</gene>
<evidence type="ECO:0000313" key="2">
    <source>
        <dbReference type="Proteomes" id="UP000247781"/>
    </source>
</evidence>
<reference evidence="1 2" key="2">
    <citation type="submission" date="2018-06" db="EMBL/GenBank/DDBJ databases">
        <title>Sequencing of bacterial isolates from soil warming experiment in Harvard Forest, Massachusetts, USA.</title>
        <authorList>
            <person name="Deangelis K.PhD."/>
        </authorList>
    </citation>
    <scope>NUCLEOTIDE SEQUENCE [LARGE SCALE GENOMIC DNA]</scope>
    <source>
        <strain evidence="1 2">GAS496</strain>
    </source>
</reference>
<protein>
    <submittedName>
        <fullName evidence="1">Uncharacterized protein</fullName>
    </submittedName>
</protein>